<evidence type="ECO:0000313" key="6">
    <source>
        <dbReference type="EMBL" id="MBI1757103.1"/>
    </source>
</evidence>
<dbReference type="EMBL" id="JACOSL010000051">
    <property type="protein sequence ID" value="MBI1757103.1"/>
    <property type="molecule type" value="Genomic_DNA"/>
</dbReference>
<dbReference type="Proteomes" id="UP000727962">
    <property type="component" value="Unassembled WGS sequence"/>
</dbReference>
<evidence type="ECO:0000256" key="5">
    <source>
        <dbReference type="SAM" id="Phobius"/>
    </source>
</evidence>
<evidence type="ECO:0000256" key="1">
    <source>
        <dbReference type="ARBA" id="ARBA00004370"/>
    </source>
</evidence>
<comment type="caution">
    <text evidence="6">The sequence shown here is derived from an EMBL/GenBank/DDBJ whole genome shotgun (WGS) entry which is preliminary data.</text>
</comment>
<name>A0A931LTC8_FIMGI</name>
<keyword evidence="3 5" id="KW-1133">Transmembrane helix</keyword>
<sequence length="109" mass="11282">MLWLTVAVVVYGLMLVAGGVAGFTAAHSMTSLITGAGSGILCLIGAIWAQKNQSLGYGLVAVVSLAVLVFFGHKAATSGWPMRSVGIAATSLLMFLLLTFGHFLARRPS</sequence>
<feature type="transmembrane region" description="Helical" evidence="5">
    <location>
        <begin position="6"/>
        <end position="25"/>
    </location>
</feature>
<reference evidence="6" key="1">
    <citation type="submission" date="2020-07" db="EMBL/GenBank/DDBJ databases">
        <title>Huge and variable diversity of episymbiotic CPR bacteria and DPANN archaea in groundwater ecosystems.</title>
        <authorList>
            <person name="He C.Y."/>
            <person name="Keren R."/>
            <person name="Whittaker M."/>
            <person name="Farag I.F."/>
            <person name="Doudna J."/>
            <person name="Cate J.H.D."/>
            <person name="Banfield J.F."/>
        </authorList>
    </citation>
    <scope>NUCLEOTIDE SEQUENCE</scope>
    <source>
        <strain evidence="6">NC_groundwater_17_Pr7_B-0.1um_64_12</strain>
    </source>
</reference>
<dbReference type="Pfam" id="PF03647">
    <property type="entry name" value="Tmemb_14"/>
    <property type="match status" value="1"/>
</dbReference>
<gene>
    <name evidence="6" type="ORF">HYR64_08370</name>
</gene>
<proteinExistence type="predicted"/>
<organism evidence="6 7">
    <name type="scientific">Fimbriimonas ginsengisoli</name>
    <dbReference type="NCBI Taxonomy" id="1005039"/>
    <lineage>
        <taxon>Bacteria</taxon>
        <taxon>Bacillati</taxon>
        <taxon>Armatimonadota</taxon>
        <taxon>Fimbriimonadia</taxon>
        <taxon>Fimbriimonadales</taxon>
        <taxon>Fimbriimonadaceae</taxon>
        <taxon>Fimbriimonas</taxon>
    </lineage>
</organism>
<evidence type="ECO:0000256" key="3">
    <source>
        <dbReference type="ARBA" id="ARBA00022989"/>
    </source>
</evidence>
<keyword evidence="4 5" id="KW-0472">Membrane</keyword>
<evidence type="ECO:0000313" key="7">
    <source>
        <dbReference type="Proteomes" id="UP000727962"/>
    </source>
</evidence>
<comment type="subcellular location">
    <subcellularLocation>
        <location evidence="1">Membrane</location>
    </subcellularLocation>
</comment>
<dbReference type="InterPro" id="IPR005349">
    <property type="entry name" value="TMEM14"/>
</dbReference>
<evidence type="ECO:0000256" key="4">
    <source>
        <dbReference type="ARBA" id="ARBA00023136"/>
    </source>
</evidence>
<feature type="transmembrane region" description="Helical" evidence="5">
    <location>
        <begin position="85"/>
        <end position="105"/>
    </location>
</feature>
<accession>A0A931LTC8</accession>
<dbReference type="GO" id="GO:0016020">
    <property type="term" value="C:membrane"/>
    <property type="evidence" value="ECO:0007669"/>
    <property type="project" value="UniProtKB-SubCell"/>
</dbReference>
<evidence type="ECO:0000256" key="2">
    <source>
        <dbReference type="ARBA" id="ARBA00022692"/>
    </source>
</evidence>
<keyword evidence="2 5" id="KW-0812">Transmembrane</keyword>
<dbReference type="InterPro" id="IPR044890">
    <property type="entry name" value="TMEM14_sf"/>
</dbReference>
<dbReference type="AlphaFoldDB" id="A0A931LTC8"/>
<dbReference type="Gene3D" id="1.10.10.1740">
    <property type="entry name" value="Transmembrane protein 14-like"/>
    <property type="match status" value="1"/>
</dbReference>
<feature type="transmembrane region" description="Helical" evidence="5">
    <location>
        <begin position="55"/>
        <end position="73"/>
    </location>
</feature>
<protein>
    <submittedName>
        <fullName evidence="6">TMEM14 family protein</fullName>
    </submittedName>
</protein>
<feature type="transmembrane region" description="Helical" evidence="5">
    <location>
        <begin position="32"/>
        <end position="49"/>
    </location>
</feature>